<keyword evidence="2" id="KW-1185">Reference proteome</keyword>
<dbReference type="VEuPathDB" id="FungiDB:VP01_1851g5"/>
<proteinExistence type="predicted"/>
<comment type="caution">
    <text evidence="1">The sequence shown here is derived from an EMBL/GenBank/DDBJ whole genome shotgun (WGS) entry which is preliminary data.</text>
</comment>
<protein>
    <submittedName>
        <fullName evidence="1">Uncharacterized protein</fullName>
    </submittedName>
</protein>
<name>A0A0L6VE69_9BASI</name>
<evidence type="ECO:0000313" key="1">
    <source>
        <dbReference type="EMBL" id="KNZ58837.1"/>
    </source>
</evidence>
<accession>A0A0L6VE69</accession>
<dbReference type="AlphaFoldDB" id="A0A0L6VE69"/>
<sequence>MAEPYRNQKGILSQNILSMVDLFTYVMARWEGNDFIIPQGCFYLSDTRYSLAKGGLCLIEGAITCVSRVWQCRGYLKNKCNLVFALALIHNFSFWNKWDEFFDSNDPKASC</sequence>
<reference evidence="1 2" key="1">
    <citation type="submission" date="2015-08" db="EMBL/GenBank/DDBJ databases">
        <title>Next Generation Sequencing and Analysis of the Genome of Puccinia sorghi L Schw, the Causal Agent of Maize Common Rust.</title>
        <authorList>
            <person name="Rochi L."/>
            <person name="Burguener G."/>
            <person name="Darino M."/>
            <person name="Turjanski A."/>
            <person name="Kreff E."/>
            <person name="Dieguez M.J."/>
            <person name="Sacco F."/>
        </authorList>
    </citation>
    <scope>NUCLEOTIDE SEQUENCE [LARGE SCALE GENOMIC DNA]</scope>
    <source>
        <strain evidence="1 2">RO10H11247</strain>
    </source>
</reference>
<dbReference type="EMBL" id="LAVV01006672">
    <property type="protein sequence ID" value="KNZ58837.1"/>
    <property type="molecule type" value="Genomic_DNA"/>
</dbReference>
<organism evidence="1 2">
    <name type="scientific">Puccinia sorghi</name>
    <dbReference type="NCBI Taxonomy" id="27349"/>
    <lineage>
        <taxon>Eukaryota</taxon>
        <taxon>Fungi</taxon>
        <taxon>Dikarya</taxon>
        <taxon>Basidiomycota</taxon>
        <taxon>Pucciniomycotina</taxon>
        <taxon>Pucciniomycetes</taxon>
        <taxon>Pucciniales</taxon>
        <taxon>Pucciniaceae</taxon>
        <taxon>Puccinia</taxon>
    </lineage>
</organism>
<evidence type="ECO:0000313" key="2">
    <source>
        <dbReference type="Proteomes" id="UP000037035"/>
    </source>
</evidence>
<gene>
    <name evidence="1" type="ORF">VP01_1851g5</name>
</gene>
<dbReference type="Proteomes" id="UP000037035">
    <property type="component" value="Unassembled WGS sequence"/>
</dbReference>